<gene>
    <name evidence="1" type="ORF">GCM10009560_74720</name>
</gene>
<name>A0ABN1R6V9_9ACTN</name>
<comment type="caution">
    <text evidence="1">The sequence shown here is derived from an EMBL/GenBank/DDBJ whole genome shotgun (WGS) entry which is preliminary data.</text>
</comment>
<protein>
    <submittedName>
        <fullName evidence="1">Uncharacterized protein</fullName>
    </submittedName>
</protein>
<reference evidence="1 2" key="1">
    <citation type="journal article" date="2019" name="Int. J. Syst. Evol. Microbiol.">
        <title>The Global Catalogue of Microorganisms (GCM) 10K type strain sequencing project: providing services to taxonomists for standard genome sequencing and annotation.</title>
        <authorList>
            <consortium name="The Broad Institute Genomics Platform"/>
            <consortium name="The Broad Institute Genome Sequencing Center for Infectious Disease"/>
            <person name="Wu L."/>
            <person name="Ma J."/>
        </authorList>
    </citation>
    <scope>NUCLEOTIDE SEQUENCE [LARGE SCALE GENOMIC DNA]</scope>
    <source>
        <strain evidence="1 2">JCM 11136</strain>
    </source>
</reference>
<keyword evidence="2" id="KW-1185">Reference proteome</keyword>
<proteinExistence type="predicted"/>
<sequence>MPDSVLMGAHSAVSCPVNGSSPHAFFCSVDTDIQAKNPIAHRMPQTMTVPGTDHVLEVFR</sequence>
<organism evidence="1 2">
    <name type="scientific">Nonomuraea longicatena</name>
    <dbReference type="NCBI Taxonomy" id="83682"/>
    <lineage>
        <taxon>Bacteria</taxon>
        <taxon>Bacillati</taxon>
        <taxon>Actinomycetota</taxon>
        <taxon>Actinomycetes</taxon>
        <taxon>Streptosporangiales</taxon>
        <taxon>Streptosporangiaceae</taxon>
        <taxon>Nonomuraea</taxon>
    </lineage>
</organism>
<accession>A0ABN1R6V9</accession>
<evidence type="ECO:0000313" key="1">
    <source>
        <dbReference type="EMBL" id="GAA0952711.1"/>
    </source>
</evidence>
<evidence type="ECO:0000313" key="2">
    <source>
        <dbReference type="Proteomes" id="UP001501578"/>
    </source>
</evidence>
<dbReference type="Proteomes" id="UP001501578">
    <property type="component" value="Unassembled WGS sequence"/>
</dbReference>
<dbReference type="EMBL" id="BAAAHQ010000055">
    <property type="protein sequence ID" value="GAA0952711.1"/>
    <property type="molecule type" value="Genomic_DNA"/>
</dbReference>